<feature type="transmembrane region" description="Helical" evidence="1">
    <location>
        <begin position="103"/>
        <end position="123"/>
    </location>
</feature>
<sequence length="166" mass="17696">MAWGAWRPPGRRLGNVILFYNATTTVLEVMSPPSDLRALLDRLGATGSLLCAVHCALLPLALAVLPSLGLSVLLGDGVERTLVLFVTCLGLFSLVLGYRRHRAWQALGLLLLGLLSLWTGMLVPALHHAVAPHAAIMTFGGTLVGLAHLLNLRLNHGHVHDASCAH</sequence>
<keyword evidence="1" id="KW-0812">Transmembrane</keyword>
<dbReference type="EMBL" id="FLUK01000122">
    <property type="protein sequence ID" value="SBV87496.1"/>
    <property type="molecule type" value="Genomic_DNA"/>
</dbReference>
<keyword evidence="1" id="KW-1133">Transmembrane helix</keyword>
<dbReference type="AlphaFoldDB" id="A0A1M4IFN3"/>
<gene>
    <name evidence="2" type="ORF">XTGNCPPB3709_1422</name>
</gene>
<feature type="transmembrane region" description="Helical" evidence="1">
    <location>
        <begin position="43"/>
        <end position="65"/>
    </location>
</feature>
<keyword evidence="1" id="KW-0472">Membrane</keyword>
<dbReference type="GO" id="GO:0016020">
    <property type="term" value="C:membrane"/>
    <property type="evidence" value="ECO:0007669"/>
    <property type="project" value="InterPro"/>
</dbReference>
<evidence type="ECO:0000313" key="3">
    <source>
        <dbReference type="Proteomes" id="UP000184997"/>
    </source>
</evidence>
<evidence type="ECO:0000313" key="2">
    <source>
        <dbReference type="EMBL" id="SBV87496.1"/>
    </source>
</evidence>
<dbReference type="GO" id="GO:0015097">
    <property type="term" value="F:mercury ion transmembrane transporter activity"/>
    <property type="evidence" value="ECO:0007669"/>
    <property type="project" value="InterPro"/>
</dbReference>
<evidence type="ECO:0008006" key="4">
    <source>
        <dbReference type="Google" id="ProtNLM"/>
    </source>
</evidence>
<feature type="transmembrane region" description="Helical" evidence="1">
    <location>
        <begin position="77"/>
        <end position="96"/>
    </location>
</feature>
<dbReference type="Proteomes" id="UP000184997">
    <property type="component" value="Unassembled WGS sequence"/>
</dbReference>
<feature type="transmembrane region" description="Helical" evidence="1">
    <location>
        <begin position="129"/>
        <end position="150"/>
    </location>
</feature>
<dbReference type="Pfam" id="PF03203">
    <property type="entry name" value="MerC"/>
    <property type="match status" value="1"/>
</dbReference>
<name>A0A1M4IFN3_9XANT</name>
<organism evidence="2 3">
    <name type="scientific">Xanthomonas graminis pv. graminis</name>
    <dbReference type="NCBI Taxonomy" id="134874"/>
    <lineage>
        <taxon>Bacteria</taxon>
        <taxon>Pseudomonadati</taxon>
        <taxon>Pseudomonadota</taxon>
        <taxon>Gammaproteobacteria</taxon>
        <taxon>Lysobacterales</taxon>
        <taxon>Lysobacteraceae</taxon>
        <taxon>Xanthomonas</taxon>
        <taxon>Xanthomonas translucens group</taxon>
        <taxon>Xanthomonas graminis</taxon>
    </lineage>
</organism>
<protein>
    <recommendedName>
        <fullName evidence="4">MerC domain-containing protein</fullName>
    </recommendedName>
</protein>
<proteinExistence type="predicted"/>
<dbReference type="InterPro" id="IPR004891">
    <property type="entry name" value="Mercury-R_MerC"/>
</dbReference>
<reference evidence="3" key="1">
    <citation type="submission" date="2016-07" db="EMBL/GenBank/DDBJ databases">
        <authorList>
            <person name="Florea S."/>
            <person name="Webb J.S."/>
            <person name="Jaromczyk J."/>
            <person name="Schardl C.L."/>
        </authorList>
    </citation>
    <scope>NUCLEOTIDE SEQUENCE [LARGE SCALE GENOMIC DNA]</scope>
</reference>
<evidence type="ECO:0000256" key="1">
    <source>
        <dbReference type="SAM" id="Phobius"/>
    </source>
</evidence>
<accession>A0A1M4IFN3</accession>